<dbReference type="CDD" id="cd04590">
    <property type="entry name" value="CBS_pair_CorC_HlyC_assoc"/>
    <property type="match status" value="1"/>
</dbReference>
<dbReference type="EMBL" id="JWJD01000007">
    <property type="protein sequence ID" value="KIH75749.1"/>
    <property type="molecule type" value="Genomic_DNA"/>
</dbReference>
<dbReference type="SMART" id="SM00116">
    <property type="entry name" value="CBS"/>
    <property type="match status" value="2"/>
</dbReference>
<dbReference type="Gene3D" id="3.10.580.10">
    <property type="entry name" value="CBS-domain"/>
    <property type="match status" value="1"/>
</dbReference>
<organism evidence="5 6">
    <name type="scientific">Geoalkalibacter ferrihydriticus DSM 17813</name>
    <dbReference type="NCBI Taxonomy" id="1121915"/>
    <lineage>
        <taxon>Bacteria</taxon>
        <taxon>Pseudomonadati</taxon>
        <taxon>Thermodesulfobacteriota</taxon>
        <taxon>Desulfuromonadia</taxon>
        <taxon>Desulfuromonadales</taxon>
        <taxon>Geoalkalibacteraceae</taxon>
        <taxon>Geoalkalibacter</taxon>
    </lineage>
</organism>
<dbReference type="GO" id="GO:0005886">
    <property type="term" value="C:plasma membrane"/>
    <property type="evidence" value="ECO:0007669"/>
    <property type="project" value="TreeGrafter"/>
</dbReference>
<feature type="domain" description="CBS" evidence="4">
    <location>
        <begin position="76"/>
        <end position="136"/>
    </location>
</feature>
<evidence type="ECO:0000256" key="2">
    <source>
        <dbReference type="ARBA" id="ARBA00023122"/>
    </source>
</evidence>
<sequence>MEDDGSGGRPNGRANVKDSWREALQKLFFGKRRALTEEELQEIIDESEEEGIINEGEGEMLHSIFEFGDTIVREIMVPRTDMICCSTTASFREVLDAILSSGHSRIPIYEGSADRIVGVVYAKDLLRYWGRPEKDITIARVMRTPFFVPETKNVQELLQDFRSRRVHLAIAVDEYGGTSGLITIEDLIEEIVGDIQDEYDLEEEWLQPQEDGSVLVDCRLNIEDFEEHFSTVVEREKFDTVAGYVFNLLGRVPKEGEEIRDHDLLLTVTECDHQKIRQIKVRRAPLAGESFLSPEIS</sequence>
<feature type="domain" description="CBS" evidence="4">
    <location>
        <begin position="141"/>
        <end position="198"/>
    </location>
</feature>
<dbReference type="Pfam" id="PF03471">
    <property type="entry name" value="CorC_HlyC"/>
    <property type="match status" value="1"/>
</dbReference>
<dbReference type="RefSeq" id="WP_040100506.1">
    <property type="nucleotide sequence ID" value="NZ_JWJD01000007.1"/>
</dbReference>
<dbReference type="GO" id="GO:0050660">
    <property type="term" value="F:flavin adenine dinucleotide binding"/>
    <property type="evidence" value="ECO:0007669"/>
    <property type="project" value="InterPro"/>
</dbReference>
<dbReference type="InterPro" id="IPR005170">
    <property type="entry name" value="Transptr-assoc_dom"/>
</dbReference>
<evidence type="ECO:0000313" key="5">
    <source>
        <dbReference type="EMBL" id="KIH75749.1"/>
    </source>
</evidence>
<dbReference type="InterPro" id="IPR016169">
    <property type="entry name" value="FAD-bd_PCMH_sub2"/>
</dbReference>
<dbReference type="FunFam" id="3.10.580.10:FF:000002">
    <property type="entry name" value="Magnesium/cobalt efflux protein CorC"/>
    <property type="match status" value="1"/>
</dbReference>
<proteinExistence type="predicted"/>
<name>A0A0C2DQP6_9BACT</name>
<keyword evidence="6" id="KW-1185">Reference proteome</keyword>
<keyword evidence="2 3" id="KW-0129">CBS domain</keyword>
<dbReference type="InterPro" id="IPR036318">
    <property type="entry name" value="FAD-bd_PCMH-like_sf"/>
</dbReference>
<evidence type="ECO:0000256" key="3">
    <source>
        <dbReference type="PROSITE-ProRule" id="PRU00703"/>
    </source>
</evidence>
<keyword evidence="1" id="KW-0677">Repeat</keyword>
<evidence type="ECO:0000313" key="6">
    <source>
        <dbReference type="Proteomes" id="UP000035068"/>
    </source>
</evidence>
<dbReference type="Pfam" id="PF00571">
    <property type="entry name" value="CBS"/>
    <property type="match status" value="2"/>
</dbReference>
<gene>
    <name evidence="5" type="ORF">GFER_14175</name>
</gene>
<dbReference type="SUPFAM" id="SSF54631">
    <property type="entry name" value="CBS-domain pair"/>
    <property type="match status" value="1"/>
</dbReference>
<dbReference type="AlphaFoldDB" id="A0A0C2DQP6"/>
<evidence type="ECO:0000259" key="4">
    <source>
        <dbReference type="PROSITE" id="PS51371"/>
    </source>
</evidence>
<dbReference type="InterPro" id="IPR000644">
    <property type="entry name" value="CBS_dom"/>
</dbReference>
<dbReference type="Gene3D" id="3.30.465.10">
    <property type="match status" value="1"/>
</dbReference>
<reference evidence="5 6" key="1">
    <citation type="submission" date="2014-12" db="EMBL/GenBank/DDBJ databases">
        <title>Genomes of Geoalkalibacter ferrihydriticus and Geoalkalibacter subterraneus, two haloalkaliphilic metal-reducing members of the Geobacteraceae.</title>
        <authorList>
            <person name="Badalamenti J.P."/>
            <person name="Torres C.I."/>
            <person name="Krajmalnik-Brown R."/>
            <person name="Bond D.R."/>
        </authorList>
    </citation>
    <scope>NUCLEOTIDE SEQUENCE [LARGE SCALE GENOMIC DNA]</scope>
    <source>
        <strain evidence="5 6">DSM 17813</strain>
    </source>
</reference>
<dbReference type="PANTHER" id="PTHR22777">
    <property type="entry name" value="HEMOLYSIN-RELATED"/>
    <property type="match status" value="1"/>
</dbReference>
<dbReference type="InterPro" id="IPR044751">
    <property type="entry name" value="Ion_transp-like_CBS"/>
</dbReference>
<comment type="caution">
    <text evidence="5">The sequence shown here is derived from an EMBL/GenBank/DDBJ whole genome shotgun (WGS) entry which is preliminary data.</text>
</comment>
<protein>
    <recommendedName>
        <fullName evidence="4">CBS domain-containing protein</fullName>
    </recommendedName>
</protein>
<evidence type="ECO:0000256" key="1">
    <source>
        <dbReference type="ARBA" id="ARBA00022737"/>
    </source>
</evidence>
<dbReference type="Proteomes" id="UP000035068">
    <property type="component" value="Unassembled WGS sequence"/>
</dbReference>
<dbReference type="SUPFAM" id="SSF56176">
    <property type="entry name" value="FAD-binding/transporter-associated domain-like"/>
    <property type="match status" value="1"/>
</dbReference>
<accession>A0A0C2DQP6</accession>
<dbReference type="PANTHER" id="PTHR22777:SF17">
    <property type="entry name" value="UPF0053 PROTEIN SLL0260"/>
    <property type="match status" value="1"/>
</dbReference>
<dbReference type="SMART" id="SM01091">
    <property type="entry name" value="CorC_HlyC"/>
    <property type="match status" value="1"/>
</dbReference>
<dbReference type="InterPro" id="IPR046342">
    <property type="entry name" value="CBS_dom_sf"/>
</dbReference>
<dbReference type="PROSITE" id="PS51371">
    <property type="entry name" value="CBS"/>
    <property type="match status" value="2"/>
</dbReference>